<evidence type="ECO:0000313" key="1">
    <source>
        <dbReference type="EMBL" id="GAA3710075.1"/>
    </source>
</evidence>
<keyword evidence="2" id="KW-1185">Reference proteome</keyword>
<gene>
    <name evidence="1" type="ORF">GCM10023082_04980</name>
</gene>
<name>A0ABP7DW42_9ACTN</name>
<evidence type="ECO:0000313" key="2">
    <source>
        <dbReference type="Proteomes" id="UP001499884"/>
    </source>
</evidence>
<dbReference type="Proteomes" id="UP001499884">
    <property type="component" value="Unassembled WGS sequence"/>
</dbReference>
<protein>
    <submittedName>
        <fullName evidence="1">Uncharacterized protein</fullName>
    </submittedName>
</protein>
<dbReference type="EMBL" id="BAABEP010000002">
    <property type="protein sequence ID" value="GAA3710075.1"/>
    <property type="molecule type" value="Genomic_DNA"/>
</dbReference>
<reference evidence="2" key="1">
    <citation type="journal article" date="2019" name="Int. J. Syst. Evol. Microbiol.">
        <title>The Global Catalogue of Microorganisms (GCM) 10K type strain sequencing project: providing services to taxonomists for standard genome sequencing and annotation.</title>
        <authorList>
            <consortium name="The Broad Institute Genomics Platform"/>
            <consortium name="The Broad Institute Genome Sequencing Center for Infectious Disease"/>
            <person name="Wu L."/>
            <person name="Ma J."/>
        </authorList>
    </citation>
    <scope>NUCLEOTIDE SEQUENCE [LARGE SCALE GENOMIC DNA]</scope>
    <source>
        <strain evidence="2">JCM 30846</strain>
    </source>
</reference>
<accession>A0ABP7DW42</accession>
<sequence>MLDHPTACPDCGVLPGQLHRHGCDVARCAETGRQRLGCPHPGASCNTRWSGHWPGDAECWEYGFLIHPGPDGDASGLPPMPDLNRLYTECDWDPSRQRMVLRAPSTPSAPEVRA</sequence>
<proteinExistence type="predicted"/>
<comment type="caution">
    <text evidence="1">The sequence shown here is derived from an EMBL/GenBank/DDBJ whole genome shotgun (WGS) entry which is preliminary data.</text>
</comment>
<dbReference type="RefSeq" id="WP_345640435.1">
    <property type="nucleotide sequence ID" value="NZ_BAABEP010000002.1"/>
</dbReference>
<organism evidence="1 2">
    <name type="scientific">Streptomyces tremellae</name>
    <dbReference type="NCBI Taxonomy" id="1124239"/>
    <lineage>
        <taxon>Bacteria</taxon>
        <taxon>Bacillati</taxon>
        <taxon>Actinomycetota</taxon>
        <taxon>Actinomycetes</taxon>
        <taxon>Kitasatosporales</taxon>
        <taxon>Streptomycetaceae</taxon>
        <taxon>Streptomyces</taxon>
    </lineage>
</organism>